<dbReference type="EMBL" id="VFWZ01000009">
    <property type="protein sequence ID" value="TPN82283.1"/>
    <property type="molecule type" value="Genomic_DNA"/>
</dbReference>
<dbReference type="OrthoDB" id="6397760at2"/>
<name>A0A504J3X6_9FLAO</name>
<dbReference type="SMART" id="SM00245">
    <property type="entry name" value="TSPc"/>
    <property type="match status" value="1"/>
</dbReference>
<dbReference type="PANTHER" id="PTHR11261">
    <property type="entry name" value="INTERPHOTORECEPTOR RETINOID-BINDING PROTEIN"/>
    <property type="match status" value="1"/>
</dbReference>
<reference evidence="2 3" key="1">
    <citation type="submission" date="2019-06" db="EMBL/GenBank/DDBJ databases">
        <authorList>
            <person name="Meng X."/>
        </authorList>
    </citation>
    <scope>NUCLEOTIDE SEQUENCE [LARGE SCALE GENOMIC DNA]</scope>
    <source>
        <strain evidence="2 3">M625</strain>
    </source>
</reference>
<gene>
    <name evidence="2" type="ORF">FHK87_22935</name>
</gene>
<dbReference type="Gene3D" id="3.90.226.10">
    <property type="entry name" value="2-enoyl-CoA Hydratase, Chain A, domain 1"/>
    <property type="match status" value="1"/>
</dbReference>
<dbReference type="CDD" id="cd07563">
    <property type="entry name" value="Peptidase_S41_IRBP"/>
    <property type="match status" value="1"/>
</dbReference>
<organism evidence="2 3">
    <name type="scientific">Aquimarina algicola</name>
    <dbReference type="NCBI Taxonomy" id="2589995"/>
    <lineage>
        <taxon>Bacteria</taxon>
        <taxon>Pseudomonadati</taxon>
        <taxon>Bacteroidota</taxon>
        <taxon>Flavobacteriia</taxon>
        <taxon>Flavobacteriales</taxon>
        <taxon>Flavobacteriaceae</taxon>
        <taxon>Aquimarina</taxon>
    </lineage>
</organism>
<dbReference type="InterPro" id="IPR029045">
    <property type="entry name" value="ClpP/crotonase-like_dom_sf"/>
</dbReference>
<accession>A0A504J3X6</accession>
<keyword evidence="3" id="KW-1185">Reference proteome</keyword>
<protein>
    <submittedName>
        <fullName evidence="2">S41 family peptidase</fullName>
    </submittedName>
</protein>
<dbReference type="Pfam" id="PF03572">
    <property type="entry name" value="Peptidase_S41"/>
    <property type="match status" value="1"/>
</dbReference>
<dbReference type="GO" id="GO:0008236">
    <property type="term" value="F:serine-type peptidase activity"/>
    <property type="evidence" value="ECO:0007669"/>
    <property type="project" value="InterPro"/>
</dbReference>
<dbReference type="PROSITE" id="PS51257">
    <property type="entry name" value="PROKAR_LIPOPROTEIN"/>
    <property type="match status" value="1"/>
</dbReference>
<dbReference type="InterPro" id="IPR005151">
    <property type="entry name" value="Tail-specific_protease"/>
</dbReference>
<dbReference type="PANTHER" id="PTHR11261:SF3">
    <property type="entry name" value="RETINOL-BINDING PROTEIN 3"/>
    <property type="match status" value="1"/>
</dbReference>
<dbReference type="GO" id="GO:0006508">
    <property type="term" value="P:proteolysis"/>
    <property type="evidence" value="ECO:0007669"/>
    <property type="project" value="InterPro"/>
</dbReference>
<evidence type="ECO:0000313" key="2">
    <source>
        <dbReference type="EMBL" id="TPN82283.1"/>
    </source>
</evidence>
<evidence type="ECO:0000313" key="3">
    <source>
        <dbReference type="Proteomes" id="UP000315540"/>
    </source>
</evidence>
<dbReference type="SUPFAM" id="SSF52096">
    <property type="entry name" value="ClpP/crotonase"/>
    <property type="match status" value="1"/>
</dbReference>
<dbReference type="Proteomes" id="UP000315540">
    <property type="component" value="Unassembled WGS sequence"/>
</dbReference>
<feature type="domain" description="Tail specific protease" evidence="1">
    <location>
        <begin position="256"/>
        <end position="446"/>
    </location>
</feature>
<proteinExistence type="predicted"/>
<dbReference type="Gene3D" id="3.30.750.44">
    <property type="match status" value="1"/>
</dbReference>
<dbReference type="AlphaFoldDB" id="A0A504J3X6"/>
<comment type="caution">
    <text evidence="2">The sequence shown here is derived from an EMBL/GenBank/DDBJ whole genome shotgun (WGS) entry which is preliminary data.</text>
</comment>
<dbReference type="RefSeq" id="WP_140597214.1">
    <property type="nucleotide sequence ID" value="NZ_VFWZ01000009.1"/>
</dbReference>
<sequence>MSIKLLQSKLLFLSILVLLFFTACKTEKHEKTNPLYGSWKSIGYGKFLVLDSISYTFYDYTKISCLPAQKGDISLLENRMHIKNDTLLISKGTSVYSYVKTNQLPKVCNQKLSEKDINDPEFNFEVYAKTIGEHYAYFEYNNIKWDSLYTVTRQKVTPQTTDVELYQIIEKLIETIHDNHGYIEQTDEVYEAVEKLNTNVEEQEDMPEYGDFQIAQMVSDQYLNEDMTKDTGLVNWGITKANIGYIQLKTMWLFADLNLSKEDIEAKGYVDAYVDAFTKLNEGEYIKKEKAGASKIMDRVMDDLKDTDAIILDIRFNGGGQDAVALEVIKRFNNQTRIIATKKTRVGNRYTKPITITLEASSRPYLKPVYLLTSQQTGSAAEMATIATLSLKHVKRIGAHTQGANSDALEKRLPNGWYFTTSNEMYLGPKGKCYENTGIPVDHKLDYPEDRQTFFRKIANHLEQDQVTILEAIDALDTR</sequence>
<evidence type="ECO:0000259" key="1">
    <source>
        <dbReference type="SMART" id="SM00245"/>
    </source>
</evidence>